<evidence type="ECO:0008006" key="3">
    <source>
        <dbReference type="Google" id="ProtNLM"/>
    </source>
</evidence>
<name>A0AB39BGF5_9MICO</name>
<gene>
    <name evidence="2" type="ORF">ABFY20_19255</name>
</gene>
<organism evidence="2">
    <name type="scientific">Herbiconiux sp. A18JL235</name>
    <dbReference type="NCBI Taxonomy" id="3152363"/>
    <lineage>
        <taxon>Bacteria</taxon>
        <taxon>Bacillati</taxon>
        <taxon>Actinomycetota</taxon>
        <taxon>Actinomycetes</taxon>
        <taxon>Micrococcales</taxon>
        <taxon>Microbacteriaceae</taxon>
        <taxon>Herbiconiux</taxon>
    </lineage>
</organism>
<sequence length="93" mass="9549">MSDDTTKDGLGEPFDQTNGLAEGLGGDDDGTLDGGATGEAGDSDRDEPDGLLGENFRGIADPVDPIADADRHPDGATPEDLDEAVTPYSEEGR</sequence>
<dbReference type="RefSeq" id="WP_368497819.1">
    <property type="nucleotide sequence ID" value="NZ_CP162511.1"/>
</dbReference>
<dbReference type="EMBL" id="CP162511">
    <property type="protein sequence ID" value="XDI05431.1"/>
    <property type="molecule type" value="Genomic_DNA"/>
</dbReference>
<accession>A0AB39BGF5</accession>
<feature type="compositionally biased region" description="Basic and acidic residues" evidence="1">
    <location>
        <begin position="1"/>
        <end position="10"/>
    </location>
</feature>
<reference evidence="2" key="1">
    <citation type="submission" date="2024-05" db="EMBL/GenBank/DDBJ databases">
        <title>Herbiconiux sp. A18JL235.</title>
        <authorList>
            <person name="Zhang G."/>
        </authorList>
    </citation>
    <scope>NUCLEOTIDE SEQUENCE</scope>
    <source>
        <strain evidence="2">A18JL235</strain>
    </source>
</reference>
<evidence type="ECO:0000256" key="1">
    <source>
        <dbReference type="SAM" id="MobiDB-lite"/>
    </source>
</evidence>
<feature type="region of interest" description="Disordered" evidence="1">
    <location>
        <begin position="1"/>
        <end position="93"/>
    </location>
</feature>
<proteinExistence type="predicted"/>
<protein>
    <recommendedName>
        <fullName evidence="3">Sugar ABC transporter ATPase</fullName>
    </recommendedName>
</protein>
<evidence type="ECO:0000313" key="2">
    <source>
        <dbReference type="EMBL" id="XDI05431.1"/>
    </source>
</evidence>
<dbReference type="AlphaFoldDB" id="A0AB39BGF5"/>